<organism evidence="3 4">
    <name type="scientific">Candidatus Portnoybacteria bacterium RIFCSPLOWO2_02_FULL_39_11</name>
    <dbReference type="NCBI Taxonomy" id="1802001"/>
    <lineage>
        <taxon>Bacteria</taxon>
        <taxon>Candidatus Portnoyibacteriota</taxon>
    </lineage>
</organism>
<sequence length="232" mass="26475">MKKISIIIPVFNEKSTILELLAKVDLADLGEIEKEIIIVNDCSSDGTAEILRQLENRYKIFHHDKNFGKGRALRTGFAAATGDILAVQDADLEYDPKDFKSMLAKMIEADAQVVYGSRRLQHSYFKSRHSGHIFAIGGIVLTWLANFLYGLKITDESTCYKMFKADLLKSIDLECERFEFCPEITAKIAKRGVAIYEVPISYNPRHKKEGKKINWQDGLEAIWTLLKHRFKS</sequence>
<evidence type="ECO:0000259" key="2">
    <source>
        <dbReference type="Pfam" id="PF00535"/>
    </source>
</evidence>
<evidence type="ECO:0000313" key="4">
    <source>
        <dbReference type="Proteomes" id="UP000177126"/>
    </source>
</evidence>
<dbReference type="PANTHER" id="PTHR48090">
    <property type="entry name" value="UNDECAPRENYL-PHOSPHATE 4-DEOXY-4-FORMAMIDO-L-ARABINOSE TRANSFERASE-RELATED"/>
    <property type="match status" value="1"/>
</dbReference>
<dbReference type="EMBL" id="MHNF01000054">
    <property type="protein sequence ID" value="OGZ39562.1"/>
    <property type="molecule type" value="Genomic_DNA"/>
</dbReference>
<dbReference type="GO" id="GO:0016740">
    <property type="term" value="F:transferase activity"/>
    <property type="evidence" value="ECO:0007669"/>
    <property type="project" value="UniProtKB-KW"/>
</dbReference>
<dbReference type="AlphaFoldDB" id="A0A1G2FP40"/>
<dbReference type="InterPro" id="IPR029044">
    <property type="entry name" value="Nucleotide-diphossugar_trans"/>
</dbReference>
<gene>
    <name evidence="3" type="ORF">A3B04_01945</name>
</gene>
<keyword evidence="1" id="KW-0472">Membrane</keyword>
<keyword evidence="1" id="KW-1133">Transmembrane helix</keyword>
<reference evidence="3 4" key="1">
    <citation type="journal article" date="2016" name="Nat. Commun.">
        <title>Thousands of microbial genomes shed light on interconnected biogeochemical processes in an aquifer system.</title>
        <authorList>
            <person name="Anantharaman K."/>
            <person name="Brown C.T."/>
            <person name="Hug L.A."/>
            <person name="Sharon I."/>
            <person name="Castelle C.J."/>
            <person name="Probst A.J."/>
            <person name="Thomas B.C."/>
            <person name="Singh A."/>
            <person name="Wilkins M.J."/>
            <person name="Karaoz U."/>
            <person name="Brodie E.L."/>
            <person name="Williams K.H."/>
            <person name="Hubbard S.S."/>
            <person name="Banfield J.F."/>
        </authorList>
    </citation>
    <scope>NUCLEOTIDE SEQUENCE [LARGE SCALE GENOMIC DNA]</scope>
</reference>
<comment type="caution">
    <text evidence="3">The sequence shown here is derived from an EMBL/GenBank/DDBJ whole genome shotgun (WGS) entry which is preliminary data.</text>
</comment>
<protein>
    <submittedName>
        <fullName evidence="3">Glycosyl transferase</fullName>
    </submittedName>
</protein>
<dbReference type="CDD" id="cd04179">
    <property type="entry name" value="DPM_DPG-synthase_like"/>
    <property type="match status" value="1"/>
</dbReference>
<keyword evidence="3" id="KW-0808">Transferase</keyword>
<keyword evidence="1" id="KW-0812">Transmembrane</keyword>
<dbReference type="InterPro" id="IPR001173">
    <property type="entry name" value="Glyco_trans_2-like"/>
</dbReference>
<evidence type="ECO:0000256" key="1">
    <source>
        <dbReference type="SAM" id="Phobius"/>
    </source>
</evidence>
<feature type="transmembrane region" description="Helical" evidence="1">
    <location>
        <begin position="133"/>
        <end position="151"/>
    </location>
</feature>
<feature type="domain" description="Glycosyltransferase 2-like" evidence="2">
    <location>
        <begin position="5"/>
        <end position="170"/>
    </location>
</feature>
<dbReference type="InterPro" id="IPR050256">
    <property type="entry name" value="Glycosyltransferase_2"/>
</dbReference>
<accession>A0A1G2FP40</accession>
<evidence type="ECO:0000313" key="3">
    <source>
        <dbReference type="EMBL" id="OGZ39562.1"/>
    </source>
</evidence>
<dbReference type="Gene3D" id="3.90.550.10">
    <property type="entry name" value="Spore Coat Polysaccharide Biosynthesis Protein SpsA, Chain A"/>
    <property type="match status" value="1"/>
</dbReference>
<name>A0A1G2FP40_9BACT</name>
<dbReference type="Pfam" id="PF00535">
    <property type="entry name" value="Glycos_transf_2"/>
    <property type="match status" value="1"/>
</dbReference>
<dbReference type="Proteomes" id="UP000177126">
    <property type="component" value="Unassembled WGS sequence"/>
</dbReference>
<dbReference type="PANTHER" id="PTHR48090:SF7">
    <property type="entry name" value="RFBJ PROTEIN"/>
    <property type="match status" value="1"/>
</dbReference>
<dbReference type="SUPFAM" id="SSF53448">
    <property type="entry name" value="Nucleotide-diphospho-sugar transferases"/>
    <property type="match status" value="1"/>
</dbReference>
<proteinExistence type="predicted"/>